<comment type="caution">
    <text evidence="1">The sequence shown here is derived from an EMBL/GenBank/DDBJ whole genome shotgun (WGS) entry which is preliminary data.</text>
</comment>
<proteinExistence type="predicted"/>
<sequence length="264" mass="27474">RAAAFWAQVQNSDGGWGYQPAGGTGLRLRGSSFGSMTAAGVASLLLAREHLASSSAADESAGGGPGDKNITRGLKWLGDNYKIAEIPKWGWGKIEYWPYFYLYCLARAGMGAGLAHLGGNDWQGELLGHLLACQSPDGAWRTEGEDDRHAVIRTCFALLAVNVAGAPVLVNKLPAAGADGADVAGLGRGLARTAGRSVCGRVLAPDASQRAIDAAPILYIDAQKGLKIPDELVERVRRFVLGGGLVLVAAPADDPGAARTAQEK</sequence>
<dbReference type="EMBL" id="BARU01030716">
    <property type="protein sequence ID" value="GAH66425.1"/>
    <property type="molecule type" value="Genomic_DNA"/>
</dbReference>
<evidence type="ECO:0000313" key="1">
    <source>
        <dbReference type="EMBL" id="GAH66425.1"/>
    </source>
</evidence>
<reference evidence="1" key="1">
    <citation type="journal article" date="2014" name="Front. Microbiol.">
        <title>High frequency of phylogenetically diverse reductive dehalogenase-homologous genes in deep subseafloor sedimentary metagenomes.</title>
        <authorList>
            <person name="Kawai M."/>
            <person name="Futagami T."/>
            <person name="Toyoda A."/>
            <person name="Takaki Y."/>
            <person name="Nishi S."/>
            <person name="Hori S."/>
            <person name="Arai W."/>
            <person name="Tsubouchi T."/>
            <person name="Morono Y."/>
            <person name="Uchiyama I."/>
            <person name="Ito T."/>
            <person name="Fujiyama A."/>
            <person name="Inagaki F."/>
            <person name="Takami H."/>
        </authorList>
    </citation>
    <scope>NUCLEOTIDE SEQUENCE</scope>
    <source>
        <strain evidence="1">Expedition CK06-06</strain>
    </source>
</reference>
<dbReference type="SUPFAM" id="SSF48239">
    <property type="entry name" value="Terpenoid cyclases/Protein prenyltransferases"/>
    <property type="match status" value="1"/>
</dbReference>
<dbReference type="AlphaFoldDB" id="X1IAW7"/>
<organism evidence="1">
    <name type="scientific">marine sediment metagenome</name>
    <dbReference type="NCBI Taxonomy" id="412755"/>
    <lineage>
        <taxon>unclassified sequences</taxon>
        <taxon>metagenomes</taxon>
        <taxon>ecological metagenomes</taxon>
    </lineage>
</organism>
<feature type="non-terminal residue" evidence="1">
    <location>
        <position position="264"/>
    </location>
</feature>
<evidence type="ECO:0008006" key="2">
    <source>
        <dbReference type="Google" id="ProtNLM"/>
    </source>
</evidence>
<name>X1IAW7_9ZZZZ</name>
<dbReference type="Gene3D" id="1.50.10.20">
    <property type="match status" value="1"/>
</dbReference>
<protein>
    <recommendedName>
        <fullName evidence="2">Squalene cyclase C-terminal domain-containing protein</fullName>
    </recommendedName>
</protein>
<dbReference type="InterPro" id="IPR008930">
    <property type="entry name" value="Terpenoid_cyclase/PrenylTrfase"/>
</dbReference>
<feature type="non-terminal residue" evidence="1">
    <location>
        <position position="1"/>
    </location>
</feature>
<gene>
    <name evidence="1" type="ORF">S03H2_48693</name>
</gene>
<accession>X1IAW7</accession>